<organism evidence="1 2">
    <name type="scientific">Enterococcus silesiacus</name>
    <dbReference type="NCBI Taxonomy" id="332949"/>
    <lineage>
        <taxon>Bacteria</taxon>
        <taxon>Bacillati</taxon>
        <taxon>Bacillota</taxon>
        <taxon>Bacilli</taxon>
        <taxon>Lactobacillales</taxon>
        <taxon>Enterococcaceae</taxon>
        <taxon>Enterococcus</taxon>
    </lineage>
</organism>
<reference evidence="1 2" key="1">
    <citation type="submission" date="2014-12" db="EMBL/GenBank/DDBJ databases">
        <title>Draft genome sequences of 29 type strains of Enterococci.</title>
        <authorList>
            <person name="Zhong Z."/>
            <person name="Sun Z."/>
            <person name="Liu W."/>
            <person name="Zhang W."/>
            <person name="Zhang H."/>
        </authorList>
    </citation>
    <scope>NUCLEOTIDE SEQUENCE [LARGE SCALE GENOMIC DNA]</scope>
    <source>
        <strain evidence="1 2">DSM 22801</strain>
    </source>
</reference>
<dbReference type="EMBL" id="JXLC01000003">
    <property type="protein sequence ID" value="OJG92937.1"/>
    <property type="molecule type" value="Genomic_DNA"/>
</dbReference>
<dbReference type="AlphaFoldDB" id="A0AA91GM64"/>
<dbReference type="RefSeq" id="WP_245791200.1">
    <property type="nucleotide sequence ID" value="NZ_JXLC01000003.1"/>
</dbReference>
<accession>A0AA91GM64</accession>
<comment type="caution">
    <text evidence="1">The sequence shown here is derived from an EMBL/GenBank/DDBJ whole genome shotgun (WGS) entry which is preliminary data.</text>
</comment>
<name>A0AA91GM64_9ENTE</name>
<gene>
    <name evidence="1" type="ORF">RV15_GL002071</name>
</gene>
<sequence length="75" mass="8877">MDRLESWQEPLAVLDQFFQSLSSLISKKKVIKEYYASGHLFHAFFTEFIRLMEAEQAKIEKLDRESKVITHLTTK</sequence>
<protein>
    <submittedName>
        <fullName evidence="1">Uncharacterized protein</fullName>
    </submittedName>
</protein>
<evidence type="ECO:0000313" key="2">
    <source>
        <dbReference type="Proteomes" id="UP000183039"/>
    </source>
</evidence>
<proteinExistence type="predicted"/>
<evidence type="ECO:0000313" key="1">
    <source>
        <dbReference type="EMBL" id="OJG92937.1"/>
    </source>
</evidence>
<dbReference type="Proteomes" id="UP000183039">
    <property type="component" value="Unassembled WGS sequence"/>
</dbReference>